<dbReference type="GO" id="GO:0030424">
    <property type="term" value="C:axon"/>
    <property type="evidence" value="ECO:0007669"/>
    <property type="project" value="TreeGrafter"/>
</dbReference>
<dbReference type="AlphaFoldDB" id="A0A7J7JJV4"/>
<sequence>MASKIFKLLELKEKFLQSSDLLEADSLDRQSGFVALPSSNRIDFICIKSTKVDSSRLELDRLAITLPNSDICSLTWNKSFTGNESDGIRALLALSQKTGNVSIFKMMYSSTACSTELHRLTLKGLIREHNQSIDVSVNECEVLNFSSDLLTVLVDKLLIIQLRVHETKPWQIVYTIPCPHQVISATVTGAVIALLDSDHSTLLYDLKTSSFLAVIQRQKEKHWVSCRLTPNYLHMIYQNDTGQLFCCNLDLYFHQNPLLLIRDESPSPCSGDESQPTHWYHKLKFSDSQVSSEKKQYPNLQTFIKIPLSGDCLYYQCTSGYVSAYCLSKGSIKVSSYSVDSQHVEELPVDARQHVVLSNIDTIPHLLISDSFVSAAMIGHSHKFYTERDTKSGLLDTIALQNGWCKQTSSYNIQNLKRALEIRKVDYVLEHIRTKSSFMEDIMRSPPIDNRTELKQMVDMIHTAVSTYMAHSTTRVFAQQVTEAMVTFFKEQERRGIAILNDMLMANNTEKKGLMESLLEKLFDYKTSFTDLLQGSKSKKPGSDVTPTKVKSRDSPKRSARTSKKLLSLLNEDLVKKWNSLSSKELIEDGILMGDISKLQTYFTLNHREAEASWDVIVRTGLECVLDELAARNWSTVCQILKNLGFGVFTKLSQIAVYTTDTSLRRYLVKQLKMEGEFTESENQAIQFSTEFDELHPCQSFQLALEESRKCADFSASDTFMIRKLCGEVGVIPQLQSL</sequence>
<dbReference type="GO" id="GO:0045202">
    <property type="term" value="C:synapse"/>
    <property type="evidence" value="ECO:0007669"/>
    <property type="project" value="TreeGrafter"/>
</dbReference>
<dbReference type="EMBL" id="VXIV02002437">
    <property type="protein sequence ID" value="KAF6025776.1"/>
    <property type="molecule type" value="Genomic_DNA"/>
</dbReference>
<name>A0A7J7JJV4_BUGNE</name>
<comment type="caution">
    <text evidence="2">The sequence shown here is derived from an EMBL/GenBank/DDBJ whole genome shotgun (WGS) entry which is preliminary data.</text>
</comment>
<dbReference type="GO" id="GO:0048489">
    <property type="term" value="P:synaptic vesicle transport"/>
    <property type="evidence" value="ECO:0007669"/>
    <property type="project" value="TreeGrafter"/>
</dbReference>
<dbReference type="InterPro" id="IPR036322">
    <property type="entry name" value="WD40_repeat_dom_sf"/>
</dbReference>
<organism evidence="2 3">
    <name type="scientific">Bugula neritina</name>
    <name type="common">Brown bryozoan</name>
    <name type="synonym">Sertularia neritina</name>
    <dbReference type="NCBI Taxonomy" id="10212"/>
    <lineage>
        <taxon>Eukaryota</taxon>
        <taxon>Metazoa</taxon>
        <taxon>Spiralia</taxon>
        <taxon>Lophotrochozoa</taxon>
        <taxon>Bryozoa</taxon>
        <taxon>Gymnolaemata</taxon>
        <taxon>Cheilostomatida</taxon>
        <taxon>Flustrina</taxon>
        <taxon>Buguloidea</taxon>
        <taxon>Bugulidae</taxon>
        <taxon>Bugula</taxon>
    </lineage>
</organism>
<dbReference type="GO" id="GO:0005737">
    <property type="term" value="C:cytoplasm"/>
    <property type="evidence" value="ECO:0007669"/>
    <property type="project" value="TreeGrafter"/>
</dbReference>
<dbReference type="GO" id="GO:0007268">
    <property type="term" value="P:chemical synaptic transmission"/>
    <property type="evidence" value="ECO:0007669"/>
    <property type="project" value="TreeGrafter"/>
</dbReference>
<dbReference type="PANTHER" id="PTHR13650">
    <property type="entry name" value="SPATACSIN"/>
    <property type="match status" value="1"/>
</dbReference>
<evidence type="ECO:0000313" key="3">
    <source>
        <dbReference type="Proteomes" id="UP000593567"/>
    </source>
</evidence>
<proteinExistence type="predicted"/>
<evidence type="ECO:0000313" key="2">
    <source>
        <dbReference type="EMBL" id="KAF6025776.1"/>
    </source>
</evidence>
<dbReference type="GO" id="GO:0008088">
    <property type="term" value="P:axo-dendritic transport"/>
    <property type="evidence" value="ECO:0007669"/>
    <property type="project" value="TreeGrafter"/>
</dbReference>
<dbReference type="PANTHER" id="PTHR13650:SF0">
    <property type="entry name" value="SPATACSIN"/>
    <property type="match status" value="1"/>
</dbReference>
<dbReference type="InterPro" id="IPR028103">
    <property type="entry name" value="Spatacsin"/>
</dbReference>
<dbReference type="Proteomes" id="UP000593567">
    <property type="component" value="Unassembled WGS sequence"/>
</dbReference>
<dbReference type="SUPFAM" id="SSF50978">
    <property type="entry name" value="WD40 repeat-like"/>
    <property type="match status" value="1"/>
</dbReference>
<gene>
    <name evidence="2" type="ORF">EB796_016027</name>
</gene>
<feature type="region of interest" description="Disordered" evidence="1">
    <location>
        <begin position="534"/>
        <end position="561"/>
    </location>
</feature>
<evidence type="ECO:0000256" key="1">
    <source>
        <dbReference type="SAM" id="MobiDB-lite"/>
    </source>
</evidence>
<protein>
    <submittedName>
        <fullName evidence="2">SPG11</fullName>
    </submittedName>
</protein>
<dbReference type="GO" id="GO:0007409">
    <property type="term" value="P:axonogenesis"/>
    <property type="evidence" value="ECO:0007669"/>
    <property type="project" value="TreeGrafter"/>
</dbReference>
<reference evidence="2" key="1">
    <citation type="submission" date="2020-06" db="EMBL/GenBank/DDBJ databases">
        <title>Draft genome of Bugula neritina, a colonial animal packing powerful symbionts and potential medicines.</title>
        <authorList>
            <person name="Rayko M."/>
        </authorList>
    </citation>
    <scope>NUCLEOTIDE SEQUENCE [LARGE SCALE GENOMIC DNA]</scope>
    <source>
        <strain evidence="2">Kwan_BN1</strain>
    </source>
</reference>
<dbReference type="GO" id="GO:0030425">
    <property type="term" value="C:dendrite"/>
    <property type="evidence" value="ECO:0007669"/>
    <property type="project" value="TreeGrafter"/>
</dbReference>
<keyword evidence="3" id="KW-1185">Reference proteome</keyword>
<accession>A0A7J7JJV4</accession>